<dbReference type="AlphaFoldDB" id="A0A5A7QPV0"/>
<evidence type="ECO:0000313" key="2">
    <source>
        <dbReference type="EMBL" id="GER46986.1"/>
    </source>
</evidence>
<feature type="transmembrane region" description="Helical" evidence="1">
    <location>
        <begin position="43"/>
        <end position="64"/>
    </location>
</feature>
<evidence type="ECO:0000313" key="3">
    <source>
        <dbReference type="Proteomes" id="UP000325081"/>
    </source>
</evidence>
<accession>A0A5A7QPV0</accession>
<comment type="caution">
    <text evidence="2">The sequence shown here is derived from an EMBL/GenBank/DDBJ whole genome shotgun (WGS) entry which is preliminary data.</text>
</comment>
<sequence>MALLLSWNIAREEVQGMETDDASFTEVSRAADWPVNTEMLGEVGLRLCVFIVFIRLLMILLLLIRGGFLELEVVAVEMAVASEIGMRQRPLPCRYCMAEPMSSSISFATCCSVMVVPSFLLLDDDVINYYSPRNAPQFEQVTKEKLRKEFHLRTPEELYYTFILLSHFRASKFACAFVLVTKLLSRAFSFSPA</sequence>
<dbReference type="Proteomes" id="UP000325081">
    <property type="component" value="Unassembled WGS sequence"/>
</dbReference>
<evidence type="ECO:0000256" key="1">
    <source>
        <dbReference type="SAM" id="Phobius"/>
    </source>
</evidence>
<name>A0A5A7QPV0_STRAF</name>
<proteinExistence type="predicted"/>
<gene>
    <name evidence="2" type="ORF">STAS_24062</name>
</gene>
<reference evidence="3" key="1">
    <citation type="journal article" date="2019" name="Curr. Biol.">
        <title>Genome Sequence of Striga asiatica Provides Insight into the Evolution of Plant Parasitism.</title>
        <authorList>
            <person name="Yoshida S."/>
            <person name="Kim S."/>
            <person name="Wafula E.K."/>
            <person name="Tanskanen J."/>
            <person name="Kim Y.M."/>
            <person name="Honaas L."/>
            <person name="Yang Z."/>
            <person name="Spallek T."/>
            <person name="Conn C.E."/>
            <person name="Ichihashi Y."/>
            <person name="Cheong K."/>
            <person name="Cui S."/>
            <person name="Der J.P."/>
            <person name="Gundlach H."/>
            <person name="Jiao Y."/>
            <person name="Hori C."/>
            <person name="Ishida J.K."/>
            <person name="Kasahara H."/>
            <person name="Kiba T."/>
            <person name="Kim M.S."/>
            <person name="Koo N."/>
            <person name="Laohavisit A."/>
            <person name="Lee Y.H."/>
            <person name="Lumba S."/>
            <person name="McCourt P."/>
            <person name="Mortimer J.C."/>
            <person name="Mutuku J.M."/>
            <person name="Nomura T."/>
            <person name="Sasaki-Sekimoto Y."/>
            <person name="Seto Y."/>
            <person name="Wang Y."/>
            <person name="Wakatake T."/>
            <person name="Sakakibara H."/>
            <person name="Demura T."/>
            <person name="Yamaguchi S."/>
            <person name="Yoneyama K."/>
            <person name="Manabe R.I."/>
            <person name="Nelson D.C."/>
            <person name="Schulman A.H."/>
            <person name="Timko M.P."/>
            <person name="dePamphilis C.W."/>
            <person name="Choi D."/>
            <person name="Shirasu K."/>
        </authorList>
    </citation>
    <scope>NUCLEOTIDE SEQUENCE [LARGE SCALE GENOMIC DNA]</scope>
    <source>
        <strain evidence="3">cv. UVA1</strain>
    </source>
</reference>
<keyword evidence="1" id="KW-1133">Transmembrane helix</keyword>
<keyword evidence="3" id="KW-1185">Reference proteome</keyword>
<organism evidence="2 3">
    <name type="scientific">Striga asiatica</name>
    <name type="common">Asiatic witchweed</name>
    <name type="synonym">Buchnera asiatica</name>
    <dbReference type="NCBI Taxonomy" id="4170"/>
    <lineage>
        <taxon>Eukaryota</taxon>
        <taxon>Viridiplantae</taxon>
        <taxon>Streptophyta</taxon>
        <taxon>Embryophyta</taxon>
        <taxon>Tracheophyta</taxon>
        <taxon>Spermatophyta</taxon>
        <taxon>Magnoliopsida</taxon>
        <taxon>eudicotyledons</taxon>
        <taxon>Gunneridae</taxon>
        <taxon>Pentapetalae</taxon>
        <taxon>asterids</taxon>
        <taxon>lamiids</taxon>
        <taxon>Lamiales</taxon>
        <taxon>Orobanchaceae</taxon>
        <taxon>Buchnereae</taxon>
        <taxon>Striga</taxon>
    </lineage>
</organism>
<protein>
    <submittedName>
        <fullName evidence="2">Transcription factor jumonji (JmjC)domain-containing protein</fullName>
    </submittedName>
</protein>
<keyword evidence="1" id="KW-0472">Membrane</keyword>
<dbReference type="EMBL" id="BKCP01007737">
    <property type="protein sequence ID" value="GER46986.1"/>
    <property type="molecule type" value="Genomic_DNA"/>
</dbReference>
<keyword evidence="1" id="KW-0812">Transmembrane</keyword>